<protein>
    <submittedName>
        <fullName evidence="6">Polysaccharide deacetylase family protein</fullName>
    </submittedName>
</protein>
<dbReference type="InterPro" id="IPR011330">
    <property type="entry name" value="Glyco_hydro/deAcase_b/a-brl"/>
</dbReference>
<keyword evidence="3" id="KW-0378">Hydrolase</keyword>
<evidence type="ECO:0000256" key="3">
    <source>
        <dbReference type="ARBA" id="ARBA00022801"/>
    </source>
</evidence>
<evidence type="ECO:0000313" key="6">
    <source>
        <dbReference type="EMBL" id="MBD2861502.1"/>
    </source>
</evidence>
<evidence type="ECO:0000256" key="5">
    <source>
        <dbReference type="ARBA" id="ARBA00023277"/>
    </source>
</evidence>
<comment type="cofactor">
    <cofactor evidence="1">
        <name>Mg(2+)</name>
        <dbReference type="ChEBI" id="CHEBI:18420"/>
    </cofactor>
</comment>
<dbReference type="InterPro" id="IPR006879">
    <property type="entry name" value="YdjC-like"/>
</dbReference>
<dbReference type="GO" id="GO:0005975">
    <property type="term" value="P:carbohydrate metabolic process"/>
    <property type="evidence" value="ECO:0007669"/>
    <property type="project" value="InterPro"/>
</dbReference>
<evidence type="ECO:0000256" key="2">
    <source>
        <dbReference type="ARBA" id="ARBA00022723"/>
    </source>
</evidence>
<dbReference type="PANTHER" id="PTHR31609:SF1">
    <property type="entry name" value="CARBOHYDRATE DEACETYLASE"/>
    <property type="match status" value="1"/>
</dbReference>
<dbReference type="Pfam" id="PF04794">
    <property type="entry name" value="YdjC"/>
    <property type="match status" value="1"/>
</dbReference>
<keyword evidence="4" id="KW-0460">Magnesium</keyword>
<dbReference type="EMBL" id="JACXJA010000006">
    <property type="protein sequence ID" value="MBD2861502.1"/>
    <property type="molecule type" value="Genomic_DNA"/>
</dbReference>
<reference evidence="6" key="1">
    <citation type="submission" date="2020-09" db="EMBL/GenBank/DDBJ databases">
        <title>A novel bacterium of genus Paenibacillus, isolated from South China Sea.</title>
        <authorList>
            <person name="Huang H."/>
            <person name="Mo K."/>
            <person name="Hu Y."/>
        </authorList>
    </citation>
    <scope>NUCLEOTIDE SEQUENCE</scope>
    <source>
        <strain evidence="6">IB182363</strain>
    </source>
</reference>
<dbReference type="GO" id="GO:0016787">
    <property type="term" value="F:hydrolase activity"/>
    <property type="evidence" value="ECO:0007669"/>
    <property type="project" value="UniProtKB-KW"/>
</dbReference>
<dbReference type="CDD" id="cd10802">
    <property type="entry name" value="YdjC_TTHB029_like"/>
    <property type="match status" value="1"/>
</dbReference>
<accession>A0A927C7K8</accession>
<comment type="caution">
    <text evidence="6">The sequence shown here is derived from an EMBL/GenBank/DDBJ whole genome shotgun (WGS) entry which is preliminary data.</text>
</comment>
<keyword evidence="5" id="KW-0119">Carbohydrate metabolism</keyword>
<name>A0A927C7K8_9BACL</name>
<dbReference type="AlphaFoldDB" id="A0A927C7K8"/>
<dbReference type="PANTHER" id="PTHR31609">
    <property type="entry name" value="YDJC DEACETYLASE FAMILY MEMBER"/>
    <property type="match status" value="1"/>
</dbReference>
<dbReference type="GO" id="GO:0046872">
    <property type="term" value="F:metal ion binding"/>
    <property type="evidence" value="ECO:0007669"/>
    <property type="project" value="UniProtKB-KW"/>
</dbReference>
<evidence type="ECO:0000313" key="7">
    <source>
        <dbReference type="Proteomes" id="UP000639396"/>
    </source>
</evidence>
<organism evidence="6 7">
    <name type="scientific">Paenibacillus oceani</name>
    <dbReference type="NCBI Taxonomy" id="2772510"/>
    <lineage>
        <taxon>Bacteria</taxon>
        <taxon>Bacillati</taxon>
        <taxon>Bacillota</taxon>
        <taxon>Bacilli</taxon>
        <taxon>Bacillales</taxon>
        <taxon>Paenibacillaceae</taxon>
        <taxon>Paenibacillus</taxon>
    </lineage>
</organism>
<gene>
    <name evidence="6" type="ORF">IDH45_05800</name>
</gene>
<dbReference type="RefSeq" id="WP_190925585.1">
    <property type="nucleotide sequence ID" value="NZ_JACXJA010000006.1"/>
</dbReference>
<sequence length="299" mass="33961">MLQKRGSSETDRLLIVNADDFGMCHSGNEAIIGLLREGLISSATLMTPCPWALEAAKAAADNPYFDVGVHLTLTSEWKMYKWGPVTRDADVSSLITPEGYFPAKCREVEERADSAQVKTELRNQVLLAMKLGVDPTHLDNHMGSVYGIACGRDFLREAIELCAEFRLPFRLPRQLGDNGRKMSPEMRLIYEERVRYAEASGIALIDHLLGLPYSLEENETYDSFKAKMIDTLRSLQPGISEIIIHPFFATEELKAITGQWAKRQMEYELFRDADVRRVIDEENIRMINWKMLRDAQRGG</sequence>
<evidence type="ECO:0000256" key="4">
    <source>
        <dbReference type="ARBA" id="ARBA00022842"/>
    </source>
</evidence>
<dbReference type="SUPFAM" id="SSF88713">
    <property type="entry name" value="Glycoside hydrolase/deacetylase"/>
    <property type="match status" value="1"/>
</dbReference>
<keyword evidence="2" id="KW-0479">Metal-binding</keyword>
<keyword evidence="7" id="KW-1185">Reference proteome</keyword>
<proteinExistence type="predicted"/>
<dbReference type="GO" id="GO:0019213">
    <property type="term" value="F:deacetylase activity"/>
    <property type="evidence" value="ECO:0007669"/>
    <property type="project" value="TreeGrafter"/>
</dbReference>
<dbReference type="Proteomes" id="UP000639396">
    <property type="component" value="Unassembled WGS sequence"/>
</dbReference>
<dbReference type="Gene3D" id="3.20.20.370">
    <property type="entry name" value="Glycoside hydrolase/deacetylase"/>
    <property type="match status" value="1"/>
</dbReference>
<evidence type="ECO:0000256" key="1">
    <source>
        <dbReference type="ARBA" id="ARBA00001946"/>
    </source>
</evidence>